<keyword evidence="4" id="KW-0630">Potassium</keyword>
<feature type="transmembrane region" description="Helical" evidence="8">
    <location>
        <begin position="93"/>
        <end position="112"/>
    </location>
</feature>
<evidence type="ECO:0000313" key="11">
    <source>
        <dbReference type="Proteomes" id="UP000244896"/>
    </source>
</evidence>
<proteinExistence type="inferred from homology"/>
<evidence type="ECO:0000256" key="2">
    <source>
        <dbReference type="ARBA" id="ARBA00005551"/>
    </source>
</evidence>
<feature type="domain" description="RCK C-terminal" evidence="9">
    <location>
        <begin position="597"/>
        <end position="682"/>
    </location>
</feature>
<feature type="transmembrane region" description="Helical" evidence="8">
    <location>
        <begin position="68"/>
        <end position="86"/>
    </location>
</feature>
<feature type="transmembrane region" description="Helical" evidence="8">
    <location>
        <begin position="435"/>
        <end position="456"/>
    </location>
</feature>
<dbReference type="PROSITE" id="PS51202">
    <property type="entry name" value="RCK_C"/>
    <property type="match status" value="2"/>
</dbReference>
<dbReference type="Pfam" id="PF00999">
    <property type="entry name" value="Na_H_Exchanger"/>
    <property type="match status" value="1"/>
</dbReference>
<dbReference type="InterPro" id="IPR036721">
    <property type="entry name" value="RCK_C_sf"/>
</dbReference>
<evidence type="ECO:0000256" key="7">
    <source>
        <dbReference type="ARBA" id="ARBA00023136"/>
    </source>
</evidence>
<evidence type="ECO:0000256" key="5">
    <source>
        <dbReference type="ARBA" id="ARBA00022692"/>
    </source>
</evidence>
<keyword evidence="5 8" id="KW-0812">Transmembrane</keyword>
<feature type="transmembrane region" description="Helical" evidence="8">
    <location>
        <begin position="225"/>
        <end position="244"/>
    </location>
</feature>
<dbReference type="SUPFAM" id="SSF116726">
    <property type="entry name" value="TrkA C-terminal domain-like"/>
    <property type="match status" value="2"/>
</dbReference>
<sequence>MLLNLTIMDQGIFLIQDLALVLVVAAIAGWVCQRIGLSVVVGYLMAGMLISLHPFTEPMLRDPARIERLAQMGLVYLMFGIGLRLSLRRLRRLGLSVMLAVFVSASTIYYITRMVATGVFAMPPMQGLFLAGMLMVSSSAIISKVLEETGGAHERAGQTAMGVVVLEDVVAVILVAMLNSVAKFGGTQEAHIGSTLGTFAMFVLMASVAGLLFVPWLLRKLSISASGELQTVAVAGILLGLALVANEAGYSLALGAFLLGMIVAETPQRIQVERTFEGMTDVFSSVFFVAIGLQIEPGLLISSWKMIVAVAALTIVVRTFAVSFGLSLIGTPMRNALRAGLMVTPIGEFSFIIAQVGVTAMLVPKEFYPIAVGVSLLTTVCAPSLTRNAGKISKWIVDRLPGWMRTWHSYYNTQLDRMKMRRKKNVLWQLSRKRIIQVAVEVLMVTGVMVFSRPLLGLLTDWLGEDWLFPNGPFVLFWLLMMVVVLAPLVALWRNLSALSLLYAQVLVPRRTTGSHRLRPVMEAMFKILAATIMFVWFITLLPSIPGTRWFLLTSVLAAAVLLFMLRRRLIYWHSEMESELHSMLNHPAQLGVETAAPWLAMRDDWGIRATSCTLPDLVDCQGKRINELDLRARYGCVITGIERQGVMIPHPSPDEVLYPRDKVLLIGTEEQVSEGKKMLTAVSGRAYTAEFDDVRIDTLLVPPASRAAGKDLRSLALAQTHRVQILGIRRENRRILNPDGNEVLMAGDELLVISTPDELRAFNVWLAEPGEG</sequence>
<evidence type="ECO:0000256" key="3">
    <source>
        <dbReference type="ARBA" id="ARBA00022448"/>
    </source>
</evidence>
<feature type="transmembrane region" description="Helical" evidence="8">
    <location>
        <begin position="124"/>
        <end position="146"/>
    </location>
</feature>
<dbReference type="GO" id="GO:0015297">
    <property type="term" value="F:antiporter activity"/>
    <property type="evidence" value="ECO:0007669"/>
    <property type="project" value="InterPro"/>
</dbReference>
<dbReference type="AlphaFoldDB" id="A0A2U8E1H6"/>
<evidence type="ECO:0000313" key="10">
    <source>
        <dbReference type="EMBL" id="AWI08691.1"/>
    </source>
</evidence>
<feature type="transmembrane region" description="Helical" evidence="8">
    <location>
        <begin position="307"/>
        <end position="329"/>
    </location>
</feature>
<dbReference type="KEGG" id="elut:CKA38_04970"/>
<keyword evidence="3" id="KW-0813">Transport</keyword>
<evidence type="ECO:0000256" key="1">
    <source>
        <dbReference type="ARBA" id="ARBA00004141"/>
    </source>
</evidence>
<dbReference type="GO" id="GO:0016020">
    <property type="term" value="C:membrane"/>
    <property type="evidence" value="ECO:0007669"/>
    <property type="project" value="UniProtKB-SubCell"/>
</dbReference>
<dbReference type="InterPro" id="IPR006037">
    <property type="entry name" value="RCK_C"/>
</dbReference>
<evidence type="ECO:0000256" key="4">
    <source>
        <dbReference type="ARBA" id="ARBA00022538"/>
    </source>
</evidence>
<dbReference type="PANTHER" id="PTHR42751:SF3">
    <property type="entry name" value="SODIUM_GLUTAMATE SYMPORTER"/>
    <property type="match status" value="1"/>
</dbReference>
<gene>
    <name evidence="10" type="ORF">CKA38_04970</name>
</gene>
<feature type="transmembrane region" description="Helical" evidence="8">
    <location>
        <begin position="12"/>
        <end position="32"/>
    </location>
</feature>
<keyword evidence="4" id="KW-0406">Ion transport</keyword>
<dbReference type="Pfam" id="PF02080">
    <property type="entry name" value="TrkA_C"/>
    <property type="match status" value="2"/>
</dbReference>
<feature type="transmembrane region" description="Helical" evidence="8">
    <location>
        <begin position="367"/>
        <end position="385"/>
    </location>
</feature>
<dbReference type="InterPro" id="IPR038770">
    <property type="entry name" value="Na+/solute_symporter_sf"/>
</dbReference>
<feature type="transmembrane region" description="Helical" evidence="8">
    <location>
        <begin position="524"/>
        <end position="542"/>
    </location>
</feature>
<dbReference type="GO" id="GO:1902600">
    <property type="term" value="P:proton transmembrane transport"/>
    <property type="evidence" value="ECO:0007669"/>
    <property type="project" value="InterPro"/>
</dbReference>
<keyword evidence="7 8" id="KW-0472">Membrane</keyword>
<protein>
    <recommendedName>
        <fullName evidence="9">RCK C-terminal domain-containing protein</fullName>
    </recommendedName>
</protein>
<reference evidence="10 11" key="1">
    <citation type="journal article" date="2018" name="Syst. Appl. Microbiol.">
        <title>Ereboglobus luteus gen. nov. sp. nov. from cockroach guts, and new insights into the oxygen relationship of the genera Opitutus and Didymococcus (Verrucomicrobia: Opitutaceae).</title>
        <authorList>
            <person name="Tegtmeier D."/>
            <person name="Belitz A."/>
            <person name="Radek R."/>
            <person name="Heimerl T."/>
            <person name="Brune A."/>
        </authorList>
    </citation>
    <scope>NUCLEOTIDE SEQUENCE [LARGE SCALE GENOMIC DNA]</scope>
    <source>
        <strain evidence="10 11">Ho45</strain>
    </source>
</reference>
<feature type="transmembrane region" description="Helical" evidence="8">
    <location>
        <begin position="39"/>
        <end position="56"/>
    </location>
</feature>
<keyword evidence="6 8" id="KW-1133">Transmembrane helix</keyword>
<dbReference type="GO" id="GO:0008324">
    <property type="term" value="F:monoatomic cation transmembrane transporter activity"/>
    <property type="evidence" value="ECO:0007669"/>
    <property type="project" value="InterPro"/>
</dbReference>
<evidence type="ECO:0000256" key="8">
    <source>
        <dbReference type="SAM" id="Phobius"/>
    </source>
</evidence>
<comment type="subcellular location">
    <subcellularLocation>
        <location evidence="1">Membrane</location>
        <topology evidence="1">Multi-pass membrane protein</topology>
    </subcellularLocation>
</comment>
<keyword evidence="11" id="KW-1185">Reference proteome</keyword>
<organism evidence="10 11">
    <name type="scientific">Ereboglobus luteus</name>
    <dbReference type="NCBI Taxonomy" id="1796921"/>
    <lineage>
        <taxon>Bacteria</taxon>
        <taxon>Pseudomonadati</taxon>
        <taxon>Verrucomicrobiota</taxon>
        <taxon>Opitutia</taxon>
        <taxon>Opitutales</taxon>
        <taxon>Opitutaceae</taxon>
        <taxon>Ereboglobus</taxon>
    </lineage>
</organism>
<feature type="domain" description="RCK C-terminal" evidence="9">
    <location>
        <begin position="685"/>
        <end position="769"/>
    </location>
</feature>
<feature type="transmembrane region" description="Helical" evidence="8">
    <location>
        <begin position="548"/>
        <end position="566"/>
    </location>
</feature>
<comment type="similarity">
    <text evidence="2">Belongs to the monovalent cation:proton antiporter 2 (CPA2) transporter (TC 2.A.37) family.</text>
</comment>
<dbReference type="Gene3D" id="3.30.70.1450">
    <property type="entry name" value="Regulator of K+ conductance, C-terminal domain"/>
    <property type="match status" value="2"/>
</dbReference>
<name>A0A2U8E1H6_9BACT</name>
<feature type="transmembrane region" description="Helical" evidence="8">
    <location>
        <begin position="476"/>
        <end position="503"/>
    </location>
</feature>
<feature type="transmembrane region" description="Helical" evidence="8">
    <location>
        <begin position="158"/>
        <end position="178"/>
    </location>
</feature>
<evidence type="ECO:0000256" key="6">
    <source>
        <dbReference type="ARBA" id="ARBA00022989"/>
    </source>
</evidence>
<dbReference type="InterPro" id="IPR006153">
    <property type="entry name" value="Cation/H_exchanger_TM"/>
</dbReference>
<feature type="transmembrane region" description="Helical" evidence="8">
    <location>
        <begin position="198"/>
        <end position="218"/>
    </location>
</feature>
<dbReference type="EMBL" id="CP023004">
    <property type="protein sequence ID" value="AWI08691.1"/>
    <property type="molecule type" value="Genomic_DNA"/>
</dbReference>
<evidence type="ECO:0000259" key="9">
    <source>
        <dbReference type="PROSITE" id="PS51202"/>
    </source>
</evidence>
<dbReference type="Gene3D" id="1.20.1530.20">
    <property type="match status" value="1"/>
</dbReference>
<accession>A0A2U8E1H6</accession>
<dbReference type="PANTHER" id="PTHR42751">
    <property type="entry name" value="SODIUM/HYDROGEN EXCHANGER FAMILY/TRKA DOMAIN PROTEIN"/>
    <property type="match status" value="1"/>
</dbReference>
<dbReference type="GO" id="GO:0006813">
    <property type="term" value="P:potassium ion transport"/>
    <property type="evidence" value="ECO:0007669"/>
    <property type="project" value="UniProtKB-KW"/>
</dbReference>
<feature type="transmembrane region" description="Helical" evidence="8">
    <location>
        <begin position="341"/>
        <end position="361"/>
    </location>
</feature>
<dbReference type="Proteomes" id="UP000244896">
    <property type="component" value="Chromosome"/>
</dbReference>
<keyword evidence="4" id="KW-0633">Potassium transport</keyword>